<accession>A0A933NXZ0</accession>
<dbReference type="InterPro" id="IPR003362">
    <property type="entry name" value="Bact_transf"/>
</dbReference>
<organism evidence="5 6">
    <name type="scientific">Devosia nanyangense</name>
    <dbReference type="NCBI Taxonomy" id="1228055"/>
    <lineage>
        <taxon>Bacteria</taxon>
        <taxon>Pseudomonadati</taxon>
        <taxon>Pseudomonadota</taxon>
        <taxon>Alphaproteobacteria</taxon>
        <taxon>Hyphomicrobiales</taxon>
        <taxon>Devosiaceae</taxon>
        <taxon>Devosia</taxon>
    </lineage>
</organism>
<dbReference type="EMBL" id="JACRAF010000015">
    <property type="protein sequence ID" value="MBI4920902.1"/>
    <property type="molecule type" value="Genomic_DNA"/>
</dbReference>
<dbReference type="GO" id="GO:0016780">
    <property type="term" value="F:phosphotransferase activity, for other substituted phosphate groups"/>
    <property type="evidence" value="ECO:0007669"/>
    <property type="project" value="TreeGrafter"/>
</dbReference>
<feature type="transmembrane region" description="Helical" evidence="3">
    <location>
        <begin position="99"/>
        <end position="120"/>
    </location>
</feature>
<protein>
    <submittedName>
        <fullName evidence="5">Sugar transferase</fullName>
    </submittedName>
</protein>
<reference evidence="5" key="1">
    <citation type="submission" date="2020-07" db="EMBL/GenBank/DDBJ databases">
        <title>Huge and variable diversity of episymbiotic CPR bacteria and DPANN archaea in groundwater ecosystems.</title>
        <authorList>
            <person name="He C.Y."/>
            <person name="Keren R."/>
            <person name="Whittaker M."/>
            <person name="Farag I.F."/>
            <person name="Doudna J."/>
            <person name="Cate J.H.D."/>
            <person name="Banfield J.F."/>
        </authorList>
    </citation>
    <scope>NUCLEOTIDE SEQUENCE</scope>
    <source>
        <strain evidence="5">NC_groundwater_1586_Pr3_B-0.1um_66_15</strain>
    </source>
</reference>
<dbReference type="GO" id="GO:0000271">
    <property type="term" value="P:polysaccharide biosynthetic process"/>
    <property type="evidence" value="ECO:0007669"/>
    <property type="project" value="UniProtKB-KW"/>
</dbReference>
<evidence type="ECO:0000256" key="2">
    <source>
        <dbReference type="ARBA" id="ARBA00023169"/>
    </source>
</evidence>
<dbReference type="Proteomes" id="UP000782610">
    <property type="component" value="Unassembled WGS sequence"/>
</dbReference>
<evidence type="ECO:0000256" key="3">
    <source>
        <dbReference type="SAM" id="Phobius"/>
    </source>
</evidence>
<evidence type="ECO:0000313" key="6">
    <source>
        <dbReference type="Proteomes" id="UP000782610"/>
    </source>
</evidence>
<dbReference type="AlphaFoldDB" id="A0A933NXZ0"/>
<keyword evidence="3" id="KW-0812">Transmembrane</keyword>
<feature type="transmembrane region" description="Helical" evidence="3">
    <location>
        <begin position="258"/>
        <end position="281"/>
    </location>
</feature>
<sequence>MAGPARQRKETRQKRAHDLAYVLGEGASVGRSRVLQDAYSVAPLVLLNALLVVAIYLAVILRGQPVRWDAFAIVAPSLAALPVVVAFVLVSLRDHEQPITVATFVTGVAVAVVIALLSALRIFMSYSGVLFCAVPTTFVMIVVMLRLKQAESERVALLDFPGAAAALEKLGAKIPVIRGGDEDLAVFDRFLIDIGTHYSDRWSRFLLRSYMRGVLVTPWVQFLETRRGRVDIGSFDLSDIVLRPSQILYSRVKRAIDILGVVVALPFALVLSAFTYLYILIRAGRPVFFIQQRRGYGGRNFTIYKFRTMRPHASRHSARDDDDRVIGGLGLIRRLRFDELPQLYNIWRGDMSWVGPRPAVAEVAEAAEAAEPKYASRLLVRPGLSGWAQVNSGYASTTAEELEKLGYDLYYVKNMSLDLDLLILAKTVRILLFRIGAK</sequence>
<evidence type="ECO:0000256" key="1">
    <source>
        <dbReference type="ARBA" id="ARBA00006464"/>
    </source>
</evidence>
<keyword evidence="3" id="KW-0472">Membrane</keyword>
<proteinExistence type="inferred from homology"/>
<keyword evidence="3" id="KW-1133">Transmembrane helix</keyword>
<gene>
    <name evidence="5" type="ORF">HY834_04075</name>
</gene>
<keyword evidence="5" id="KW-0808">Transferase</keyword>
<feature type="domain" description="Bacterial sugar transferase" evidence="4">
    <location>
        <begin position="253"/>
        <end position="432"/>
    </location>
</feature>
<dbReference type="Pfam" id="PF02397">
    <property type="entry name" value="Bac_transf"/>
    <property type="match status" value="1"/>
</dbReference>
<evidence type="ECO:0000259" key="4">
    <source>
        <dbReference type="Pfam" id="PF02397"/>
    </source>
</evidence>
<name>A0A933NXZ0_9HYPH</name>
<comment type="caution">
    <text evidence="5">The sequence shown here is derived from an EMBL/GenBank/DDBJ whole genome shotgun (WGS) entry which is preliminary data.</text>
</comment>
<keyword evidence="2" id="KW-0270">Exopolysaccharide synthesis</keyword>
<feature type="transmembrane region" description="Helical" evidence="3">
    <location>
        <begin position="126"/>
        <end position="145"/>
    </location>
</feature>
<feature type="transmembrane region" description="Helical" evidence="3">
    <location>
        <begin position="38"/>
        <end position="59"/>
    </location>
</feature>
<comment type="similarity">
    <text evidence="1">Belongs to the bacterial sugar transferase family.</text>
</comment>
<evidence type="ECO:0000313" key="5">
    <source>
        <dbReference type="EMBL" id="MBI4920902.1"/>
    </source>
</evidence>
<dbReference type="PANTHER" id="PTHR30576:SF0">
    <property type="entry name" value="UNDECAPRENYL-PHOSPHATE N-ACETYLGALACTOSAMINYL 1-PHOSPHATE TRANSFERASE-RELATED"/>
    <property type="match status" value="1"/>
</dbReference>
<dbReference type="PANTHER" id="PTHR30576">
    <property type="entry name" value="COLANIC BIOSYNTHESIS UDP-GLUCOSE LIPID CARRIER TRANSFERASE"/>
    <property type="match status" value="1"/>
</dbReference>
<feature type="transmembrane region" description="Helical" evidence="3">
    <location>
        <begin position="71"/>
        <end position="92"/>
    </location>
</feature>